<reference evidence="1 2" key="1">
    <citation type="submission" date="2013-08" db="EMBL/GenBank/DDBJ databases">
        <authorList>
            <person name="Weinstock G."/>
            <person name="Sodergren E."/>
            <person name="Wylie T."/>
            <person name="Fulton L."/>
            <person name="Fulton R."/>
            <person name="Fronick C."/>
            <person name="O'Laughlin M."/>
            <person name="Godfrey J."/>
            <person name="Miner T."/>
            <person name="Herter B."/>
            <person name="Appelbaum E."/>
            <person name="Cordes M."/>
            <person name="Lek S."/>
            <person name="Wollam A."/>
            <person name="Pepin K.H."/>
            <person name="Palsikar V.B."/>
            <person name="Mitreva M."/>
            <person name="Wilson R.K."/>
        </authorList>
    </citation>
    <scope>NUCLEOTIDE SEQUENCE [LARGE SCALE GENOMIC DNA]</scope>
    <source>
        <strain evidence="1 2">ATCC 15930</strain>
    </source>
</reference>
<proteinExistence type="predicted"/>
<sequence>MFASLFSPLLWGSWCEACHVPISSCGTLALLFLLDSVPFTNLVRRSCYLFGRKPRFGCCVSGVA</sequence>
<evidence type="ECO:0000313" key="1">
    <source>
        <dbReference type="EMBL" id="KDR50691.1"/>
    </source>
</evidence>
<dbReference type="AlphaFoldDB" id="A0A069QLK0"/>
<name>A0A069QLK0_HOYLO</name>
<dbReference type="HOGENOM" id="CLU_2864088_0_0_10"/>
<dbReference type="PATRIC" id="fig|1122985.7.peg.3386"/>
<accession>A0A069QLK0</accession>
<protein>
    <submittedName>
        <fullName evidence="1">Uncharacterized protein</fullName>
    </submittedName>
</protein>
<dbReference type="EMBL" id="JNGW01000146">
    <property type="protein sequence ID" value="KDR50691.1"/>
    <property type="molecule type" value="Genomic_DNA"/>
</dbReference>
<comment type="caution">
    <text evidence="1">The sequence shown here is derived from an EMBL/GenBank/DDBJ whole genome shotgun (WGS) entry which is preliminary data.</text>
</comment>
<organism evidence="1 2">
    <name type="scientific">Hoylesella loescheii DSM 19665 = JCM 12249 = ATCC 15930</name>
    <dbReference type="NCBI Taxonomy" id="1122985"/>
    <lineage>
        <taxon>Bacteria</taxon>
        <taxon>Pseudomonadati</taxon>
        <taxon>Bacteroidota</taxon>
        <taxon>Bacteroidia</taxon>
        <taxon>Bacteroidales</taxon>
        <taxon>Prevotellaceae</taxon>
        <taxon>Hoylesella</taxon>
    </lineage>
</organism>
<keyword evidence="2" id="KW-1185">Reference proteome</keyword>
<gene>
    <name evidence="1" type="ORF">HMPREF1991_03267</name>
</gene>
<dbReference type="Proteomes" id="UP000027442">
    <property type="component" value="Unassembled WGS sequence"/>
</dbReference>
<evidence type="ECO:0000313" key="2">
    <source>
        <dbReference type="Proteomes" id="UP000027442"/>
    </source>
</evidence>